<keyword evidence="5" id="KW-1185">Reference proteome</keyword>
<dbReference type="InterPro" id="IPR013549">
    <property type="entry name" value="DUF1731"/>
</dbReference>
<accession>A0ABT1FZK3</accession>
<comment type="caution">
    <text evidence="4">The sequence shown here is derived from an EMBL/GenBank/DDBJ whole genome shotgun (WGS) entry which is preliminary data.</text>
</comment>
<dbReference type="PANTHER" id="PTHR11092">
    <property type="entry name" value="SUGAR NUCLEOTIDE EPIMERASE RELATED"/>
    <property type="match status" value="1"/>
</dbReference>
<dbReference type="Pfam" id="PF08338">
    <property type="entry name" value="DUF1731"/>
    <property type="match status" value="1"/>
</dbReference>
<dbReference type="SUPFAM" id="SSF51735">
    <property type="entry name" value="NAD(P)-binding Rossmann-fold domains"/>
    <property type="match status" value="1"/>
</dbReference>
<comment type="similarity">
    <text evidence="1">Belongs to the NAD(P)-dependent epimerase/dehydratase family. SDR39U1 subfamily.</text>
</comment>
<dbReference type="InterPro" id="IPR001509">
    <property type="entry name" value="Epimerase_deHydtase"/>
</dbReference>
<dbReference type="EMBL" id="JAMFTQ010000002">
    <property type="protein sequence ID" value="MCP1387146.1"/>
    <property type="molecule type" value="Genomic_DNA"/>
</dbReference>
<dbReference type="InterPro" id="IPR036291">
    <property type="entry name" value="NAD(P)-bd_dom_sf"/>
</dbReference>
<dbReference type="NCBIfam" id="TIGR01777">
    <property type="entry name" value="yfcH"/>
    <property type="match status" value="1"/>
</dbReference>
<name>A0ABT1FZK3_9CORY</name>
<dbReference type="Gene3D" id="3.30.530.20">
    <property type="match status" value="1"/>
</dbReference>
<dbReference type="InterPro" id="IPR010099">
    <property type="entry name" value="SDR39U1"/>
</dbReference>
<feature type="domain" description="DUF1731" evidence="3">
    <location>
        <begin position="391"/>
        <end position="436"/>
    </location>
</feature>
<protein>
    <submittedName>
        <fullName evidence="4">TIGR01777 family oxidoreductase</fullName>
    </submittedName>
</protein>
<dbReference type="InterPro" id="IPR023393">
    <property type="entry name" value="START-like_dom_sf"/>
</dbReference>
<proteinExistence type="inferred from homology"/>
<dbReference type="Gene3D" id="3.40.50.720">
    <property type="entry name" value="NAD(P)-binding Rossmann-like Domain"/>
    <property type="match status" value="1"/>
</dbReference>
<evidence type="ECO:0000259" key="3">
    <source>
        <dbReference type="Pfam" id="PF08338"/>
    </source>
</evidence>
<dbReference type="Proteomes" id="UP001204000">
    <property type="component" value="Unassembled WGS sequence"/>
</dbReference>
<feature type="domain" description="NAD-dependent epimerase/dehydratase" evidence="2">
    <location>
        <begin position="152"/>
        <end position="353"/>
    </location>
</feature>
<dbReference type="PANTHER" id="PTHR11092:SF0">
    <property type="entry name" value="EPIMERASE FAMILY PROTEIN SDR39U1"/>
    <property type="match status" value="1"/>
</dbReference>
<sequence length="446" mass="47829">MGLNTSHIVPADRGTVWEWHSRPGAVVRLTPGFLPMEPVEQAQSLRGGTTVFSLPAGMTWVAQHQVDGYVPGEQFVDEAVNQPIKAATQWRHTHRFEDATLPDGSPATRITDTVESTIPERDLRAAWAYRQHQLVEDIQFLQSLPETNPLVIAMTGASGLVGTHLKAQLTTAGHEVIGLTRGEPGPGERHWDPDNPAADLLEGVDAVAHIAGESIMGRWTEEKKRKIRDSRVGPTRKLAEVAAACGVATFVSASAVGYYGTDAGGRPHVEEDGPGEGFLAEVCRDWEADSQVQGLRVVNIRTGLALSSAGGLLPVLKASVSAGLGARFGDGDFWMSWVALDDLTDIYTRALLDDSVRGPVNATAPNPVTNKEMSATLAGMLNRPDFLPISEFGPKLLLGKEGGEELALADQRVVPARAEAAGWRFRYPTLEAALAHELGKEALLGA</sequence>
<organism evidence="4 5">
    <name type="scientific">Corynebacterium stercoris</name>
    <dbReference type="NCBI Taxonomy" id="2943490"/>
    <lineage>
        <taxon>Bacteria</taxon>
        <taxon>Bacillati</taxon>
        <taxon>Actinomycetota</taxon>
        <taxon>Actinomycetes</taxon>
        <taxon>Mycobacteriales</taxon>
        <taxon>Corynebacteriaceae</taxon>
        <taxon>Corynebacterium</taxon>
    </lineage>
</organism>
<evidence type="ECO:0000256" key="1">
    <source>
        <dbReference type="ARBA" id="ARBA00009353"/>
    </source>
</evidence>
<dbReference type="Pfam" id="PF01370">
    <property type="entry name" value="Epimerase"/>
    <property type="match status" value="1"/>
</dbReference>
<evidence type="ECO:0000313" key="5">
    <source>
        <dbReference type="Proteomes" id="UP001204000"/>
    </source>
</evidence>
<reference evidence="4" key="1">
    <citation type="submission" date="2022-05" db="EMBL/GenBank/DDBJ databases">
        <title>Corynebacterium sp. TA-R-1 sp. nov., isolated from human feces.</title>
        <authorList>
            <person name="Shamsuzzaman M."/>
            <person name="Dahal R.H."/>
        </authorList>
    </citation>
    <scope>NUCLEOTIDE SEQUENCE</scope>
    <source>
        <strain evidence="4">TA-R-1</strain>
    </source>
</reference>
<evidence type="ECO:0000313" key="4">
    <source>
        <dbReference type="EMBL" id="MCP1387146.1"/>
    </source>
</evidence>
<gene>
    <name evidence="4" type="ORF">M5J20_02925</name>
</gene>
<evidence type="ECO:0000259" key="2">
    <source>
        <dbReference type="Pfam" id="PF01370"/>
    </source>
</evidence>
<dbReference type="RefSeq" id="WP_253576163.1">
    <property type="nucleotide sequence ID" value="NZ_JAMFTQ010000002.1"/>
</dbReference>
<dbReference type="SUPFAM" id="SSF55961">
    <property type="entry name" value="Bet v1-like"/>
    <property type="match status" value="1"/>
</dbReference>